<gene>
    <name evidence="5" type="ORF">BKA21_000778</name>
    <name evidence="4" type="ORF">Col01nite_24940</name>
</gene>
<dbReference type="Pfam" id="PF13692">
    <property type="entry name" value="Glyco_trans_1_4"/>
    <property type="match status" value="1"/>
</dbReference>
<dbReference type="EMBL" id="JACCBK010000001">
    <property type="protein sequence ID" value="NYD85229.1"/>
    <property type="molecule type" value="Genomic_DNA"/>
</dbReference>
<keyword evidence="7" id="KW-1185">Reference proteome</keyword>
<dbReference type="CDD" id="cd03809">
    <property type="entry name" value="GT4_MtfB-like"/>
    <property type="match status" value="1"/>
</dbReference>
<dbReference type="AlphaFoldDB" id="A0A7Y9FDK0"/>
<evidence type="ECO:0000256" key="2">
    <source>
        <dbReference type="ARBA" id="ARBA00022679"/>
    </source>
</evidence>
<name>A0A7Y9FDK0_9CELL</name>
<comment type="caution">
    <text evidence="5">The sequence shown here is derived from an EMBL/GenBank/DDBJ whole genome shotgun (WGS) entry which is preliminary data.</text>
</comment>
<dbReference type="Proteomes" id="UP000577956">
    <property type="component" value="Unassembled WGS sequence"/>
</dbReference>
<dbReference type="Pfam" id="PF13439">
    <property type="entry name" value="Glyco_transf_4"/>
    <property type="match status" value="1"/>
</dbReference>
<dbReference type="GO" id="GO:0009103">
    <property type="term" value="P:lipopolysaccharide biosynthetic process"/>
    <property type="evidence" value="ECO:0007669"/>
    <property type="project" value="TreeGrafter"/>
</dbReference>
<evidence type="ECO:0000313" key="4">
    <source>
        <dbReference type="EMBL" id="GIG33335.1"/>
    </source>
</evidence>
<dbReference type="RefSeq" id="WP_140458544.1">
    <property type="nucleotide sequence ID" value="NZ_BAABFI010000022.1"/>
</dbReference>
<dbReference type="GO" id="GO:0016757">
    <property type="term" value="F:glycosyltransferase activity"/>
    <property type="evidence" value="ECO:0007669"/>
    <property type="project" value="UniProtKB-KW"/>
</dbReference>
<evidence type="ECO:0000313" key="6">
    <source>
        <dbReference type="Proteomes" id="UP000577956"/>
    </source>
</evidence>
<dbReference type="InterPro" id="IPR028098">
    <property type="entry name" value="Glyco_trans_4-like_N"/>
</dbReference>
<feature type="domain" description="Glycosyltransferase subfamily 4-like N-terminal" evidence="3">
    <location>
        <begin position="20"/>
        <end position="177"/>
    </location>
</feature>
<evidence type="ECO:0000313" key="7">
    <source>
        <dbReference type="Proteomes" id="UP000618382"/>
    </source>
</evidence>
<dbReference type="PANTHER" id="PTHR46401">
    <property type="entry name" value="GLYCOSYLTRANSFERASE WBBK-RELATED"/>
    <property type="match status" value="1"/>
</dbReference>
<sequence length="374" mass="39088">MSTHVPTVALTVEQLWQPVPGGSGTYVRELVAALGAGTHARVVGLAARGHGTVPDAPDDGSAVPVATSHLPRTAMYELWHRWRGGPLPRGAHDVDVVHATTWAVPPRRAPLVVTVHDLAFLRTPEHFTARGVAFFRRALEIVRAEADAVVVPSRTTADDCVRHGIDAARVHVVPHGVRVPTVGPDQVAELHARVGLVRPYLLWCGTLEPRKNLAGLVRAWAAALDDGLDLDLALVGPAGWGEAAADVERALAGAPAERLHLLGRLDDADLHAAYAGARAFCFPSWWEGFGMPVLEAMAHGVPVVTSAGTSMAEFVGDGGVLVDPGDVDAISRALLTVAGPAHAELAAGALAGSTGRTWDHAASATAAVYGEVAR</sequence>
<dbReference type="EMBL" id="BONN01000006">
    <property type="protein sequence ID" value="GIG33335.1"/>
    <property type="molecule type" value="Genomic_DNA"/>
</dbReference>
<evidence type="ECO:0000256" key="1">
    <source>
        <dbReference type="ARBA" id="ARBA00022676"/>
    </source>
</evidence>
<evidence type="ECO:0000259" key="3">
    <source>
        <dbReference type="Pfam" id="PF13439"/>
    </source>
</evidence>
<reference evidence="5 6" key="1">
    <citation type="submission" date="2020-07" db="EMBL/GenBank/DDBJ databases">
        <title>Sequencing the genomes of 1000 actinobacteria strains.</title>
        <authorList>
            <person name="Klenk H.-P."/>
        </authorList>
    </citation>
    <scope>NUCLEOTIDE SEQUENCE [LARGE SCALE GENOMIC DNA]</scope>
    <source>
        <strain evidence="5 6">DSM 24482</strain>
    </source>
</reference>
<evidence type="ECO:0000313" key="5">
    <source>
        <dbReference type="EMBL" id="NYD85229.1"/>
    </source>
</evidence>
<accession>A0A7Y9FDK0</accession>
<organism evidence="5 6">
    <name type="scientific">Cellulomonas oligotrophica</name>
    <dbReference type="NCBI Taxonomy" id="931536"/>
    <lineage>
        <taxon>Bacteria</taxon>
        <taxon>Bacillati</taxon>
        <taxon>Actinomycetota</taxon>
        <taxon>Actinomycetes</taxon>
        <taxon>Micrococcales</taxon>
        <taxon>Cellulomonadaceae</taxon>
        <taxon>Cellulomonas</taxon>
    </lineage>
</organism>
<dbReference type="Gene3D" id="3.40.50.2000">
    <property type="entry name" value="Glycogen Phosphorylase B"/>
    <property type="match status" value="2"/>
</dbReference>
<keyword evidence="2 5" id="KW-0808">Transferase</keyword>
<proteinExistence type="predicted"/>
<dbReference type="PANTHER" id="PTHR46401:SF2">
    <property type="entry name" value="GLYCOSYLTRANSFERASE WBBK-RELATED"/>
    <property type="match status" value="1"/>
</dbReference>
<dbReference type="Proteomes" id="UP000618382">
    <property type="component" value="Unassembled WGS sequence"/>
</dbReference>
<dbReference type="SUPFAM" id="SSF53756">
    <property type="entry name" value="UDP-Glycosyltransferase/glycogen phosphorylase"/>
    <property type="match status" value="1"/>
</dbReference>
<keyword evidence="1" id="KW-0328">Glycosyltransferase</keyword>
<reference evidence="4 7" key="2">
    <citation type="submission" date="2021-01" db="EMBL/GenBank/DDBJ databases">
        <title>Whole genome shotgun sequence of Cellulomonas oligotrophica NBRC 109435.</title>
        <authorList>
            <person name="Komaki H."/>
            <person name="Tamura T."/>
        </authorList>
    </citation>
    <scope>NUCLEOTIDE SEQUENCE [LARGE SCALE GENOMIC DNA]</scope>
    <source>
        <strain evidence="4 7">NBRC 109435</strain>
    </source>
</reference>
<protein>
    <submittedName>
        <fullName evidence="4">Glycosyl transferase</fullName>
    </submittedName>
    <submittedName>
        <fullName evidence="5">Glycosyltransferase involved in cell wall biosynthesis</fullName>
    </submittedName>
</protein>